<feature type="compositionally biased region" description="Polar residues" evidence="2">
    <location>
        <begin position="18"/>
        <end position="30"/>
    </location>
</feature>
<keyword evidence="4" id="KW-1185">Reference proteome</keyword>
<feature type="compositionally biased region" description="Polar residues" evidence="2">
    <location>
        <begin position="1"/>
        <end position="11"/>
    </location>
</feature>
<feature type="compositionally biased region" description="Polar residues" evidence="2">
    <location>
        <begin position="54"/>
        <end position="74"/>
    </location>
</feature>
<gene>
    <name evidence="3" type="ORF">TTHERM_00318850</name>
</gene>
<organism evidence="3 4">
    <name type="scientific">Tetrahymena thermophila (strain SB210)</name>
    <dbReference type="NCBI Taxonomy" id="312017"/>
    <lineage>
        <taxon>Eukaryota</taxon>
        <taxon>Sar</taxon>
        <taxon>Alveolata</taxon>
        <taxon>Ciliophora</taxon>
        <taxon>Intramacronucleata</taxon>
        <taxon>Oligohymenophorea</taxon>
        <taxon>Hymenostomatida</taxon>
        <taxon>Tetrahymenina</taxon>
        <taxon>Tetrahymenidae</taxon>
        <taxon>Tetrahymena</taxon>
    </lineage>
</organism>
<dbReference type="GeneID" id="7823792"/>
<proteinExistence type="predicted"/>
<dbReference type="RefSeq" id="XP_001021467.2">
    <property type="nucleotide sequence ID" value="XM_001021467.2"/>
</dbReference>
<dbReference type="OrthoDB" id="321127at2759"/>
<dbReference type="Proteomes" id="UP000009168">
    <property type="component" value="Unassembled WGS sequence"/>
</dbReference>
<name>I7M9A7_TETTS</name>
<keyword evidence="1" id="KW-0175">Coiled coil</keyword>
<feature type="coiled-coil region" evidence="1">
    <location>
        <begin position="205"/>
        <end position="266"/>
    </location>
</feature>
<dbReference type="EMBL" id="GG662605">
    <property type="protein sequence ID" value="EAS01222.2"/>
    <property type="molecule type" value="Genomic_DNA"/>
</dbReference>
<feature type="region of interest" description="Disordered" evidence="2">
    <location>
        <begin position="1"/>
        <end position="81"/>
    </location>
</feature>
<evidence type="ECO:0000256" key="2">
    <source>
        <dbReference type="SAM" id="MobiDB-lite"/>
    </source>
</evidence>
<accession>I7M9A7</accession>
<evidence type="ECO:0000256" key="1">
    <source>
        <dbReference type="SAM" id="Coils"/>
    </source>
</evidence>
<dbReference type="InParanoid" id="I7M9A7"/>
<dbReference type="KEGG" id="tet:TTHERM_00318850"/>
<evidence type="ECO:0000313" key="3">
    <source>
        <dbReference type="EMBL" id="EAS01222.2"/>
    </source>
</evidence>
<reference evidence="4" key="1">
    <citation type="journal article" date="2006" name="PLoS Biol.">
        <title>Macronuclear genome sequence of the ciliate Tetrahymena thermophila, a model eukaryote.</title>
        <authorList>
            <person name="Eisen J.A."/>
            <person name="Coyne R.S."/>
            <person name="Wu M."/>
            <person name="Wu D."/>
            <person name="Thiagarajan M."/>
            <person name="Wortman J.R."/>
            <person name="Badger J.H."/>
            <person name="Ren Q."/>
            <person name="Amedeo P."/>
            <person name="Jones K.M."/>
            <person name="Tallon L.J."/>
            <person name="Delcher A.L."/>
            <person name="Salzberg S.L."/>
            <person name="Silva J.C."/>
            <person name="Haas B.J."/>
            <person name="Majoros W.H."/>
            <person name="Farzad M."/>
            <person name="Carlton J.M."/>
            <person name="Smith R.K. Jr."/>
            <person name="Garg J."/>
            <person name="Pearlman R.E."/>
            <person name="Karrer K.M."/>
            <person name="Sun L."/>
            <person name="Manning G."/>
            <person name="Elde N.C."/>
            <person name="Turkewitz A.P."/>
            <person name="Asai D.J."/>
            <person name="Wilkes D.E."/>
            <person name="Wang Y."/>
            <person name="Cai H."/>
            <person name="Collins K."/>
            <person name="Stewart B.A."/>
            <person name="Lee S.R."/>
            <person name="Wilamowska K."/>
            <person name="Weinberg Z."/>
            <person name="Ruzzo W.L."/>
            <person name="Wloga D."/>
            <person name="Gaertig J."/>
            <person name="Frankel J."/>
            <person name="Tsao C.-C."/>
            <person name="Gorovsky M.A."/>
            <person name="Keeling P.J."/>
            <person name="Waller R.F."/>
            <person name="Patron N.J."/>
            <person name="Cherry J.M."/>
            <person name="Stover N.A."/>
            <person name="Krieger C.J."/>
            <person name="del Toro C."/>
            <person name="Ryder H.F."/>
            <person name="Williamson S.C."/>
            <person name="Barbeau R.A."/>
            <person name="Hamilton E.P."/>
            <person name="Orias E."/>
        </authorList>
    </citation>
    <scope>NUCLEOTIDE SEQUENCE [LARGE SCALE GENOMIC DNA]</scope>
    <source>
        <strain evidence="4">SB210</strain>
    </source>
</reference>
<sequence length="805" mass="94528">MSEKSSNQIQNSREKSFNEFNLNEANKSKGSSQLSRRSREESISKQSQQENNNYLQQGRQTSQSNRSQDLSNQAMMPPLNQDKNVDRQFMQEFQKFKADIKYLQDENNQIKSMMESKDEKLKRVAMLALQQGVALEKMKSFIEFKNFQDHEDNINNIRFLFEQDLQSKDLYPEIEVNLESQNLLGLLLESFEKKLDGIWDLKTKVLQLSTKNENVNNKMRAIESQIQQIAKDISERIKRQEHNEALENLTVQNKSINNMLKLLADKESVRGILSKISNIEKQANLCVLRTEYDSQLQKQIQEMRDQIEVNFESLYLKKQVFQIEMKKQQSTFEDFVNICNERYQKASKNEEKVSDKITDIYSKFTQKVDQKAFNSFKEWCNFFVHKDDIDDIYTKILPVVSQMEIKSKECVESVQQFSEFLKKTDEAILFRATRMDLEILQKDVQTNFISNNTHKEQIQSVVESTNAQIQEIKHLIQTNRNVIEQNLRDNIHNEIVEDLKVEVQKYFQKLEINKLELTLDSIKDTLTKKADLSDLIQLDEQKTHKQNTEKIVQYVNMLHKQFKQLNYSCLQFMRTFLPSQEIESQNSKLFEMNKSVNQLEQLFAQANSYSIQRYFRQNGQNNSPSSRNNGSIKLYDSNNNEIFIYSSAASQRNLKDSSQSNNLPVNTNKEYQQNKQLSFTQNNYFQSQASHSTSPFNKTFQKNTEETGFRNQTPQPISKRYSVGNQFIKLKIQNMKTLQSNKQNLFLNDEDQNSQLKKINKSINIDYTGSATMNSFYDPKKSKKTSNNQEVINLSIQKQRCHTEN</sequence>
<feature type="compositionally biased region" description="Low complexity" evidence="2">
    <location>
        <begin position="44"/>
        <end position="53"/>
    </location>
</feature>
<evidence type="ECO:0000313" key="4">
    <source>
        <dbReference type="Proteomes" id="UP000009168"/>
    </source>
</evidence>
<dbReference type="AlphaFoldDB" id="I7M9A7"/>
<protein>
    <submittedName>
        <fullName evidence="3">Uncharacterized protein</fullName>
    </submittedName>
</protein>